<evidence type="ECO:0000256" key="2">
    <source>
        <dbReference type="PIRSR" id="PIRSR029792-1"/>
    </source>
</evidence>
<sequence length="341" mass="36241">MKADSTVSIIACHAEGEVGDVIIGGIADMPASTMHEKLLKFTEKYDGLRKILHNEPRGRLEMSTMIITAPCDPRADAGFLIMSADDWVPMSGSNTICTATVLLEKGILPITGPTTVLKLDTAAGLITVTAECRNGSCKSVSFDNVPAFVYALDHEIEVPGVGKVLVDIAYGGQWYAVVRAADLGVMLDTSLGSSLIALGIAVKKAVLDSCMPEHPENPLIRGINNVIITNPLLTEVDAHGSSNISVKHAVIVTPGRLDRSPCGTGSSSRLAIMHARKQVRVGQSVTFSSIIDSQFVGTVKATTKVGSLDAIVPTTKGRAWITGTKQLYLDPDDPYPEGYRL</sequence>
<dbReference type="GO" id="GO:0047580">
    <property type="term" value="F:4-hydroxyproline epimerase activity"/>
    <property type="evidence" value="ECO:0007669"/>
    <property type="project" value="TreeGrafter"/>
</dbReference>
<feature type="active site" description="Proton donor" evidence="2">
    <location>
        <position position="262"/>
    </location>
</feature>
<dbReference type="PANTHER" id="PTHR33442:SF5">
    <property type="entry name" value="BIFUNCTIONAL TRANS-3-HYDROXY-L-PROLINE DEHYDRATASE_2-EPIMERASE"/>
    <property type="match status" value="1"/>
</dbReference>
<name>A0AA39L354_SARSR</name>
<keyword evidence="5" id="KW-1185">Reference proteome</keyword>
<evidence type="ECO:0008006" key="6">
    <source>
        <dbReference type="Google" id="ProtNLM"/>
    </source>
</evidence>
<dbReference type="SUPFAM" id="SSF54506">
    <property type="entry name" value="Diaminopimelate epimerase-like"/>
    <property type="match status" value="1"/>
</dbReference>
<dbReference type="PIRSF" id="PIRSF029792">
    <property type="entry name" value="Pro_racemase"/>
    <property type="match status" value="1"/>
</dbReference>
<evidence type="ECO:0000256" key="1">
    <source>
        <dbReference type="ARBA" id="ARBA00007529"/>
    </source>
</evidence>
<accession>A0AA39L354</accession>
<gene>
    <name evidence="4" type="ORF">NLU13_6678</name>
    <name evidence="3" type="ORF">NLU13_9777</name>
</gene>
<dbReference type="AlphaFoldDB" id="A0AA39L354"/>
<dbReference type="Gene3D" id="3.10.310.10">
    <property type="entry name" value="Diaminopimelate Epimerase, Chain A, domain 1"/>
    <property type="match status" value="2"/>
</dbReference>
<feature type="active site" description="Proton acceptor" evidence="2">
    <location>
        <position position="91"/>
    </location>
</feature>
<comment type="caution">
    <text evidence="3">The sequence shown here is derived from an EMBL/GenBank/DDBJ whole genome shotgun (WGS) entry which is preliminary data.</text>
</comment>
<dbReference type="InterPro" id="IPR008794">
    <property type="entry name" value="Pro_racemase_fam"/>
</dbReference>
<evidence type="ECO:0000313" key="4">
    <source>
        <dbReference type="EMBL" id="KAK0385498.1"/>
    </source>
</evidence>
<evidence type="ECO:0000313" key="3">
    <source>
        <dbReference type="EMBL" id="KAK0382681.1"/>
    </source>
</evidence>
<proteinExistence type="inferred from homology"/>
<dbReference type="Pfam" id="PF05544">
    <property type="entry name" value="Pro_racemase"/>
    <property type="match status" value="1"/>
</dbReference>
<protein>
    <recommendedName>
        <fullName evidence="6">Proline racemase</fullName>
    </recommendedName>
</protein>
<dbReference type="SFLD" id="SFLDS00028">
    <property type="entry name" value="Proline_Racemase"/>
    <property type="match status" value="1"/>
</dbReference>
<dbReference type="PANTHER" id="PTHR33442">
    <property type="entry name" value="TRANS-3-HYDROXY-L-PROLINE DEHYDRATASE"/>
    <property type="match status" value="1"/>
</dbReference>
<evidence type="ECO:0000313" key="5">
    <source>
        <dbReference type="Proteomes" id="UP001175261"/>
    </source>
</evidence>
<organism evidence="3 5">
    <name type="scientific">Sarocladium strictum</name>
    <name type="common">Black bundle disease fungus</name>
    <name type="synonym">Acremonium strictum</name>
    <dbReference type="NCBI Taxonomy" id="5046"/>
    <lineage>
        <taxon>Eukaryota</taxon>
        <taxon>Fungi</taxon>
        <taxon>Dikarya</taxon>
        <taxon>Ascomycota</taxon>
        <taxon>Pezizomycotina</taxon>
        <taxon>Sordariomycetes</taxon>
        <taxon>Hypocreomycetidae</taxon>
        <taxon>Hypocreales</taxon>
        <taxon>Sarocladiaceae</taxon>
        <taxon>Sarocladium</taxon>
    </lineage>
</organism>
<reference evidence="3" key="1">
    <citation type="submission" date="2022-10" db="EMBL/GenBank/DDBJ databases">
        <title>Determination and structural analysis of whole genome sequence of Sarocladium strictum F4-1.</title>
        <authorList>
            <person name="Hu L."/>
            <person name="Jiang Y."/>
        </authorList>
    </citation>
    <scope>NUCLEOTIDE SEQUENCE</scope>
    <source>
        <strain evidence="3">F4-1</strain>
    </source>
</reference>
<comment type="similarity">
    <text evidence="1">Belongs to the proline racemase family.</text>
</comment>
<dbReference type="Proteomes" id="UP001175261">
    <property type="component" value="Unassembled WGS sequence"/>
</dbReference>
<dbReference type="EMBL" id="JAPDFR010000006">
    <property type="protein sequence ID" value="KAK0385498.1"/>
    <property type="molecule type" value="Genomic_DNA"/>
</dbReference>
<dbReference type="EMBL" id="JAPDFR010000010">
    <property type="protein sequence ID" value="KAK0382681.1"/>
    <property type="molecule type" value="Genomic_DNA"/>
</dbReference>